<evidence type="ECO:0000313" key="3">
    <source>
        <dbReference type="Proteomes" id="UP000321899"/>
    </source>
</evidence>
<evidence type="ECO:0000259" key="1">
    <source>
        <dbReference type="Pfam" id="PF09917"/>
    </source>
</evidence>
<name>A0A5Q4VHX0_9BACT</name>
<proteinExistence type="predicted"/>
<dbReference type="PANTHER" id="PTHR36919:SF2">
    <property type="entry name" value="BLL6627 PROTEIN"/>
    <property type="match status" value="1"/>
</dbReference>
<accession>A0A5Q4VHX0</accession>
<organism evidence="2 3">
    <name type="scientific">Desulfobotulus mexicanus</name>
    <dbReference type="NCBI Taxonomy" id="2586642"/>
    <lineage>
        <taxon>Bacteria</taxon>
        <taxon>Pseudomonadati</taxon>
        <taxon>Thermodesulfobacteriota</taxon>
        <taxon>Desulfobacteria</taxon>
        <taxon>Desulfobacterales</taxon>
        <taxon>Desulfobacteraceae</taxon>
        <taxon>Desulfobotulus</taxon>
    </lineage>
</organism>
<dbReference type="Pfam" id="PF09917">
    <property type="entry name" value="DUF2147"/>
    <property type="match status" value="1"/>
</dbReference>
<protein>
    <submittedName>
        <fullName evidence="2">DUF2147 domain-containing protein</fullName>
    </submittedName>
</protein>
<comment type="caution">
    <text evidence="2">The sequence shown here is derived from an EMBL/GenBank/DDBJ whole genome shotgun (WGS) entry which is preliminary data.</text>
</comment>
<reference evidence="2 3" key="1">
    <citation type="submission" date="2019-06" db="EMBL/GenBank/DDBJ databases">
        <title>Desulfobotulus mexicanus sp. nov., a novel sulfate-reducing bacterium isolated from the sediment of an alkaline crater lake in Mexico.</title>
        <authorList>
            <person name="Hirschler-Rea A."/>
        </authorList>
    </citation>
    <scope>NUCLEOTIDE SEQUENCE [LARGE SCALE GENOMIC DNA]</scope>
    <source>
        <strain evidence="2 3">PAR22N</strain>
    </source>
</reference>
<dbReference type="Gene3D" id="2.40.128.520">
    <property type="match status" value="1"/>
</dbReference>
<dbReference type="RefSeq" id="WP_139446093.1">
    <property type="nucleotide sequence ID" value="NZ_VDMB01000002.1"/>
</dbReference>
<dbReference type="EMBL" id="VDMB01000002">
    <property type="protein sequence ID" value="TYT75862.1"/>
    <property type="molecule type" value="Genomic_DNA"/>
</dbReference>
<dbReference type="PANTHER" id="PTHR36919">
    <property type="entry name" value="BLR1215 PROTEIN"/>
    <property type="match status" value="1"/>
</dbReference>
<sequence length="159" mass="18192">MRRFFMQRSSIPFIFFLITLLSTPVFSQSLEPPTGLWKTEGGKSIVEIIPLPENKSWAAQIVWLRESTDDEGEELVDNLNPDPKKRNNPILGLTIAWGFRSAERDGWKDGQVYDPENGKIYKGQARMKGDKLELRGYIGIPTFGRSTHWERVSHLPESS</sequence>
<keyword evidence="3" id="KW-1185">Reference proteome</keyword>
<dbReference type="AlphaFoldDB" id="A0A5Q4VHX0"/>
<feature type="domain" description="DUF2147" evidence="1">
    <location>
        <begin position="35"/>
        <end position="151"/>
    </location>
</feature>
<dbReference type="OrthoDB" id="9814399at2"/>
<dbReference type="Proteomes" id="UP000321899">
    <property type="component" value="Unassembled WGS sequence"/>
</dbReference>
<gene>
    <name evidence="2" type="ORF">FIM25_02875</name>
</gene>
<evidence type="ECO:0000313" key="2">
    <source>
        <dbReference type="EMBL" id="TYT75862.1"/>
    </source>
</evidence>
<dbReference type="InterPro" id="IPR019223">
    <property type="entry name" value="DUF2147"/>
</dbReference>